<accession>A0A815GVP8</accession>
<dbReference type="EMBL" id="CAJNOK010012947">
    <property type="protein sequence ID" value="CAF1174724.1"/>
    <property type="molecule type" value="Genomic_DNA"/>
</dbReference>
<dbReference type="EMBL" id="CAJOBC010061315">
    <property type="protein sequence ID" value="CAF4210728.1"/>
    <property type="molecule type" value="Genomic_DNA"/>
</dbReference>
<evidence type="ECO:0000313" key="5">
    <source>
        <dbReference type="Proteomes" id="UP000663829"/>
    </source>
</evidence>
<reference evidence="2" key="1">
    <citation type="submission" date="2021-02" db="EMBL/GenBank/DDBJ databases">
        <authorList>
            <person name="Nowell W R."/>
        </authorList>
    </citation>
    <scope>NUCLEOTIDE SEQUENCE</scope>
</reference>
<keyword evidence="5" id="KW-1185">Reference proteome</keyword>
<dbReference type="Proteomes" id="UP000677228">
    <property type="component" value="Unassembled WGS sequence"/>
</dbReference>
<dbReference type="Proteomes" id="UP000663829">
    <property type="component" value="Unassembled WGS sequence"/>
</dbReference>
<proteinExistence type="predicted"/>
<dbReference type="AlphaFoldDB" id="A0A815GVP8"/>
<gene>
    <name evidence="2" type="ORF">GPM918_LOCUS30647</name>
    <name evidence="1" type="ORF">OVA965_LOCUS22752</name>
    <name evidence="4" type="ORF">SRO942_LOCUS31265</name>
    <name evidence="3" type="ORF">TMI583_LOCUS23466</name>
</gene>
<organism evidence="2 5">
    <name type="scientific">Didymodactylos carnosus</name>
    <dbReference type="NCBI Taxonomy" id="1234261"/>
    <lineage>
        <taxon>Eukaryota</taxon>
        <taxon>Metazoa</taxon>
        <taxon>Spiralia</taxon>
        <taxon>Gnathifera</taxon>
        <taxon>Rotifera</taxon>
        <taxon>Eurotatoria</taxon>
        <taxon>Bdelloidea</taxon>
        <taxon>Philodinida</taxon>
        <taxon>Philodinidae</taxon>
        <taxon>Didymodactylos</taxon>
    </lineage>
</organism>
<evidence type="ECO:0000313" key="4">
    <source>
        <dbReference type="EMBL" id="CAF4210728.1"/>
    </source>
</evidence>
<dbReference type="Proteomes" id="UP000681722">
    <property type="component" value="Unassembled WGS sequence"/>
</dbReference>
<evidence type="ECO:0000313" key="3">
    <source>
        <dbReference type="EMBL" id="CAF3985948.1"/>
    </source>
</evidence>
<protein>
    <submittedName>
        <fullName evidence="2">Uncharacterized protein</fullName>
    </submittedName>
</protein>
<evidence type="ECO:0000313" key="1">
    <source>
        <dbReference type="EMBL" id="CAF1174724.1"/>
    </source>
</evidence>
<comment type="caution">
    <text evidence="2">The sequence shown here is derived from an EMBL/GenBank/DDBJ whole genome shotgun (WGS) entry which is preliminary data.</text>
</comment>
<name>A0A815GVP8_9BILA</name>
<dbReference type="EMBL" id="CAJNOQ010014632">
    <property type="protein sequence ID" value="CAF1345517.1"/>
    <property type="molecule type" value="Genomic_DNA"/>
</dbReference>
<dbReference type="OrthoDB" id="661148at2759"/>
<evidence type="ECO:0000313" key="2">
    <source>
        <dbReference type="EMBL" id="CAF1345517.1"/>
    </source>
</evidence>
<dbReference type="EMBL" id="CAJOBA010034471">
    <property type="protein sequence ID" value="CAF3985948.1"/>
    <property type="molecule type" value="Genomic_DNA"/>
</dbReference>
<sequence length="162" mass="18990">MAYLQATELGLKDTTAVANVPENDTAKCMYYLNCVCYCIEYNDNDIQRYCDYKNYHRLTADEQRLVFVLCATLSPDNFDQKVFFQSDELSGSMSGRFYEVTQVRNRVLAVESIIIAGRTRQVKRIMTYKEIWMKNYYIDPMLRLAQRFGSQRRTSTRSCIIS</sequence>
<dbReference type="Proteomes" id="UP000682733">
    <property type="component" value="Unassembled WGS sequence"/>
</dbReference>